<keyword evidence="6" id="KW-0227">DNA damage</keyword>
<feature type="transmembrane region" description="Helical" evidence="8">
    <location>
        <begin position="3773"/>
        <end position="3794"/>
    </location>
</feature>
<proteinExistence type="inferred from homology"/>
<dbReference type="Pfam" id="PF00454">
    <property type="entry name" value="PI3_PI4_kinase"/>
    <property type="match status" value="1"/>
</dbReference>
<feature type="domain" description="FATC" evidence="11">
    <location>
        <begin position="3846"/>
        <end position="3878"/>
    </location>
</feature>
<comment type="subcellular location">
    <subcellularLocation>
        <location evidence="1">Nucleus</location>
        <location evidence="1">Nucleolus</location>
    </subcellularLocation>
</comment>
<dbReference type="PROSITE" id="PS51190">
    <property type="entry name" value="FATC"/>
    <property type="match status" value="1"/>
</dbReference>
<dbReference type="PANTHER" id="PTHR11139">
    <property type="entry name" value="ATAXIA TELANGIECTASIA MUTATED ATM -RELATED"/>
    <property type="match status" value="1"/>
</dbReference>
<dbReference type="InterPro" id="IPR003151">
    <property type="entry name" value="PIK-rel_kinase_FAT"/>
</dbReference>
<accession>A0AAR5QIT2</accession>
<dbReference type="SMART" id="SM01343">
    <property type="entry name" value="FATC"/>
    <property type="match status" value="1"/>
</dbReference>
<evidence type="ECO:0000256" key="3">
    <source>
        <dbReference type="ARBA" id="ARBA00018077"/>
    </source>
</evidence>
<dbReference type="Pfam" id="PF20500">
    <property type="entry name" value="DNA-PKcs_N"/>
    <property type="match status" value="1"/>
</dbReference>
<comment type="similarity">
    <text evidence="2">Belongs to the PI3/PI4-kinase family.</text>
</comment>
<dbReference type="InterPro" id="IPR046803">
    <property type="entry name" value="DNAPKcs_CC1-2"/>
</dbReference>
<evidence type="ECO:0000313" key="12">
    <source>
        <dbReference type="EnsemblMetazoa" id="XP_019773057.1"/>
    </source>
</evidence>
<keyword evidence="4" id="KW-0808">Transferase</keyword>
<dbReference type="Gene3D" id="3.30.1010.10">
    <property type="entry name" value="Phosphatidylinositol 3-kinase Catalytic Subunit, Chain A, domain 4"/>
    <property type="match status" value="1"/>
</dbReference>
<dbReference type="GO" id="GO:0005730">
    <property type="term" value="C:nucleolus"/>
    <property type="evidence" value="ECO:0007669"/>
    <property type="project" value="UniProtKB-SubCell"/>
</dbReference>
<dbReference type="InterPro" id="IPR036940">
    <property type="entry name" value="PI3/4_kinase_cat_sf"/>
</dbReference>
<dbReference type="InterPro" id="IPR037706">
    <property type="entry name" value="DNA-PK_dom"/>
</dbReference>
<evidence type="ECO:0000259" key="11">
    <source>
        <dbReference type="PROSITE" id="PS51190"/>
    </source>
</evidence>
<evidence type="ECO:0000256" key="5">
    <source>
        <dbReference type="ARBA" id="ARBA00022553"/>
    </source>
</evidence>
<keyword evidence="8" id="KW-0812">Transmembrane</keyword>
<keyword evidence="7" id="KW-0539">Nucleus</keyword>
<dbReference type="CDD" id="cd05172">
    <property type="entry name" value="PIKKc_DNA-PK"/>
    <property type="match status" value="1"/>
</dbReference>
<protein>
    <recommendedName>
        <fullName evidence="3">DNA-dependent protein kinase catalytic subunit</fullName>
    </recommendedName>
</protein>
<dbReference type="Pfam" id="PF08163">
    <property type="entry name" value="DNAPKcs_CC3"/>
    <property type="match status" value="1"/>
</dbReference>
<evidence type="ECO:0000256" key="7">
    <source>
        <dbReference type="ARBA" id="ARBA00023242"/>
    </source>
</evidence>
<dbReference type="PANTHER" id="PTHR11139:SF68">
    <property type="entry name" value="DNA-DEPENDENT PROTEIN KINASE CATALYTIC SUBUNIT"/>
    <property type="match status" value="1"/>
</dbReference>
<dbReference type="SUPFAM" id="SSF48371">
    <property type="entry name" value="ARM repeat"/>
    <property type="match status" value="2"/>
</dbReference>
<dbReference type="SMART" id="SM01344">
    <property type="entry name" value="NUC194"/>
    <property type="match status" value="1"/>
</dbReference>
<evidence type="ECO:0000256" key="6">
    <source>
        <dbReference type="ARBA" id="ARBA00022763"/>
    </source>
</evidence>
<dbReference type="InterPro" id="IPR014009">
    <property type="entry name" value="PIK_FAT"/>
</dbReference>
<dbReference type="InterPro" id="IPR016024">
    <property type="entry name" value="ARM-type_fold"/>
</dbReference>
<organism evidence="12 13">
    <name type="scientific">Dendroctonus ponderosae</name>
    <name type="common">Mountain pine beetle</name>
    <dbReference type="NCBI Taxonomy" id="77166"/>
    <lineage>
        <taxon>Eukaryota</taxon>
        <taxon>Metazoa</taxon>
        <taxon>Ecdysozoa</taxon>
        <taxon>Arthropoda</taxon>
        <taxon>Hexapoda</taxon>
        <taxon>Insecta</taxon>
        <taxon>Pterygota</taxon>
        <taxon>Neoptera</taxon>
        <taxon>Endopterygota</taxon>
        <taxon>Coleoptera</taxon>
        <taxon>Polyphaga</taxon>
        <taxon>Cucujiformia</taxon>
        <taxon>Curculionidae</taxon>
        <taxon>Scolytinae</taxon>
        <taxon>Dendroctonus</taxon>
    </lineage>
</organism>
<feature type="transmembrane region" description="Helical" evidence="8">
    <location>
        <begin position="3815"/>
        <end position="3839"/>
    </location>
</feature>
<dbReference type="GO" id="GO:0006303">
    <property type="term" value="P:double-strand break repair via nonhomologous end joining"/>
    <property type="evidence" value="ECO:0007669"/>
    <property type="project" value="InterPro"/>
</dbReference>
<dbReference type="InterPro" id="IPR045581">
    <property type="entry name" value="DNAPKcs_CC5"/>
</dbReference>
<dbReference type="InterPro" id="IPR000403">
    <property type="entry name" value="PI3/4_kinase_cat_dom"/>
</dbReference>
<evidence type="ECO:0000259" key="10">
    <source>
        <dbReference type="PROSITE" id="PS51189"/>
    </source>
</evidence>
<dbReference type="PROSITE" id="PS51189">
    <property type="entry name" value="FAT"/>
    <property type="match status" value="1"/>
</dbReference>
<dbReference type="Pfam" id="PF02260">
    <property type="entry name" value="FATC"/>
    <property type="match status" value="1"/>
</dbReference>
<dbReference type="EnsemblMetazoa" id="XM_019917498.1">
    <property type="protein sequence ID" value="XP_019773057.1"/>
    <property type="gene ID" value="LOC109546518"/>
</dbReference>
<dbReference type="Gene3D" id="1.10.1070.11">
    <property type="entry name" value="Phosphatidylinositol 3-/4-kinase, catalytic domain"/>
    <property type="match status" value="1"/>
</dbReference>
<evidence type="ECO:0000313" key="13">
    <source>
        <dbReference type="Proteomes" id="UP000019118"/>
    </source>
</evidence>
<evidence type="ECO:0000259" key="9">
    <source>
        <dbReference type="PROSITE" id="PS50290"/>
    </source>
</evidence>
<name>A0AAR5QIT2_DENPD</name>
<keyword evidence="13" id="KW-1185">Reference proteome</keyword>
<keyword evidence="8" id="KW-1133">Transmembrane helix</keyword>
<evidence type="ECO:0000256" key="8">
    <source>
        <dbReference type="SAM" id="Phobius"/>
    </source>
</evidence>
<dbReference type="PROSITE" id="PS50290">
    <property type="entry name" value="PI3_4_KINASE_3"/>
    <property type="match status" value="1"/>
</dbReference>
<dbReference type="InterPro" id="IPR046804">
    <property type="entry name" value="DNA-PKcs_N"/>
</dbReference>
<reference evidence="13" key="1">
    <citation type="journal article" date="2013" name="Genome Biol.">
        <title>Draft genome of the mountain pine beetle, Dendroctonus ponderosae Hopkins, a major forest pest.</title>
        <authorList>
            <person name="Keeling C.I."/>
            <person name="Yuen M.M."/>
            <person name="Liao N.Y."/>
            <person name="Docking T.R."/>
            <person name="Chan S.K."/>
            <person name="Taylor G.A."/>
            <person name="Palmquist D.L."/>
            <person name="Jackman S.D."/>
            <person name="Nguyen A."/>
            <person name="Li M."/>
            <person name="Henderson H."/>
            <person name="Janes J.K."/>
            <person name="Zhao Y."/>
            <person name="Pandoh P."/>
            <person name="Moore R."/>
            <person name="Sperling F.A."/>
            <person name="Huber D.P."/>
            <person name="Birol I."/>
            <person name="Jones S.J."/>
            <person name="Bohlmann J."/>
        </authorList>
    </citation>
    <scope>NUCLEOTIDE SEQUENCE</scope>
</reference>
<dbReference type="Proteomes" id="UP000019118">
    <property type="component" value="Unassembled WGS sequence"/>
</dbReference>
<dbReference type="GO" id="GO:0004677">
    <property type="term" value="F:DNA-dependent protein kinase activity"/>
    <property type="evidence" value="ECO:0007669"/>
    <property type="project" value="InterPro"/>
</dbReference>
<sequence>MEIEMEIIVHTLREHAKDSSKGPRECVRLLSILNSRLTEEQLNYNIDLLMVHICHASDGILKFVLEVLSDSKFDGASVVSLEILYTLINNFPTNIKEYITDLNDDILKILNIKGSAKVKTKALDVLILGFEKVSPEAQNLERYSACFRNIHNCLIRDIHPPSVRQKEFVAVGMFFKMFEALVPEPCNIICYYITQLDAQMVNRPSQSILYGIFTGLDHFCHKEFLSLERPEHRELINKVYEHIQNLSATNDDRRHGNRAAIAYFGNNMHLFKYLIIKKYKQWHKRLLEQWVRKSGDDKKVGEIALQSLLNTIATTLEEYPKTECLSVIKHFLGWFKLIMSNTQSTYTEKKLCIQGLKYFSSPLHKHDMKEDAKKMFSMVWQNFEELYIFSGGISLEESEESNCLPYYIQCLAGFMRFSRFQHFSHNELSYLQKAIVIMIKTFNTLKPIEHKTVTDALIITLFYLKGSAHFDIFLENIIYQGVIRSCSHEHIANVDLDGERENIVSVKNFFPFWLNLLKLDTPNKFSHEGIFWDDSKYILTKVVDYLVKTLIMLINKLNVALKLKDDVIQSDIEMAYQVDNPNDFNIFLNVTDFYQEIFPKIPAAQFQSCICGLVNLMVIKCLKCPFVSGFYKLLSLSLNIANKLAIFAEDHTVSDQDVINCKETLSKFLLHLLHKMKQFKDDLLISCLYVLLESPVCIVENLLSQCADIFITVFELGKSYIALANMGLSALERWQQAMDKAVFEVLLLQVIPYLDSYLRSKSMGGLAQGILVDKRRKTARMLKKRIVLYELDPELVEFQTRILRFVGKQNSKICQAFVSADSSCVAKVTSDTLHLKVMLPFNDLVLDIHLEPFVMRVIDICLNSSDRKNRVMACELLQAFVVIFLGRAKALPATSQSDLDELLKSIAMPLLHLACDMDQVVRQIFEPLFMQIIHWYTSKTQRQGPHLAVIIDVLMDGVTHSTNASLRDFSGKCINEFVKWSIKQYSDNDLKNNPESIKVLVDKMRFFSRHPDLVKKIGAALIFNNIYKEIREKRTLISLFAVEILHLFVISLDLLEHSNEEVDSTVFQIRNSINHLKRIFIEKSNLFRELEQPKRESDESKDIRIRDLVGVSKWLLSMTSSRSKYCRDSCMELFIHLQPLSGTHTTLSGFIEDNATNLVAQYMEHLQSSPTLADINSYDYPTNLLKWLQDLLCLVDGYIFILTNSSYSLNIDDKSHILSILYFLKYVQTASTDEALNLMKKGLQKPSYTADNEEEFLNLKASCCLAILKLANCILSDEILCNKTSGFWNPYFWSLMSNAIFIPSSLGFDGRLTQLQYKEVLLLLLNNIPRKLTEEHTFQFVEILKKYTADNFNADVDLKQVSCVQRNLLKGFLLIRKSRLNQLFKAEDFSVGQIDKLLSYFLKETSQVSETNEICIARTSEATTEYCKLVFEFALTERPELSALITHLYKNIMVRNQEHDNVQPTRLGLYLLLEFSDPIVRALVDGFDLFLESFEFTDLTIKIISELLKYLDRNKQTNPKESFQTMSMKILENWPLFQVCFERYGIEAGLDLVSEMYRLFGHYMNHSSTISNWILGLFCTDAATLNEYKDLHFYSNVFNVLVNVVSDDDLELLNPTLEKLKSKLHLDNVENSIVIQTFLSTLPEVKSATIFTFLIELYITSTAASKNEINLSDMLDTFMWKISDQSQKAVLNNIYCLGLDIHKAFDIKKKLIDYVVPHIFRKCRSKVFEAFFVENIKGITDEFEETRDCSSRLFLFSLLELLFLRVNIGSEERKSCPITNAYGNSNLRKDLLKITLQEFKNDKIEGSPEQLRILKCGVYKALASIITNSFNTKGFFEKLFVREENNEDILWSALIDLNVTYSFPVDFDNYPKRRKILINIRNELRQQQDQDSQKSFKYIESQKLLNSSLSEDVTKFDFTTSVLRTHSNINSNSEPQINQAEINLESTEVNSSEVMGTVCGVIRYMFSTRIYQIPEHPEQNVEIPNWMKRIAQLLLNPNTHANIKIFWVKVIDNMIHIFTHFSRLFVEPLLQFLNDKIAGHSLNYFVSDMIVILASWTSLNPPNERVANMASQFLENVITCLTNHTQNVFKYNLDLVRLIVENWKEFIRVPYKTLQNKLEFDIDNRENEVGVHLSSIFLVNHILPCAVEDINIFWAKMVRLLGSSVSTIYKPCSETLGLMLQYSKLQAIDVKPFCVEINKTLLGFNIDKYAHCLEGVAIHFTEIIDEYHVEKILNRLPSCDQNLQIKCLQLICKGVDVGVLSCCKDQDWTMYVNSQRTEVQLITLEIILKCVGILTATLSFKELLKAVGKKVSSPNVLCRARMYDIMISLSQTDMKDDQISALCNEILVQGLIDPDIVTRENIRKFWSENPAIPLDVSSKFPHLLSKFYLPTTEEHFLGHVSYFLLDSISLEEHEKIIFEQPLENCTFQEYKLQTNWRIPHPSMVPLFAETMRTYSEDSDGISGDGFERLRATEDNLTFAPTHQTIREQSISQITSLESSLIGKPIGQSRLINPNNVQLSEDYKLPKKRFLKDKAKISATFANKAISQRRENTKKRQDALKERDNKVTSYRSYRKGDFPDIQIKLGFLLKPLQMLVLSDSELSKMFISVLYKSLRKEAICRNEAFTSLIENSITNIFKQSIQFNSNVFSSLLDILLQSQPEIAVDSALISTVSQQSSLMSVGALLIEEYLINGEVLPVPSKRGIINESGENTHWLKLAELYRELDEWDMVKAIFIEKTNCKESVARAIALESQNKWQNAAEEYKTLIETDLSLEKRDFYCESLFKCLANLGKWEQIPQAVDSLVPESDKSTWNQLWDTLWFRQKILPWYVSAQVKNAIFASDDGTNQFILDVKTSIRDPLQSYHLRQTFSAELCVLSLTQNGFSEASQYLKSGLDVFLSEWQLLNPMFRNLRYNKMLKLQTLIEVDQFLQFAKAIANGPEEPVALLQDYWLSTHNVFPSMILNEAVLLYRKLFLKLLVDRLQNLNKPNLVRQLKNTELTLVSNFMNLAAEDFNYEMTRKYLTQFKSINSPEKLTMIEGSLYWMRGKLHKNDSVEIEQDLRAAIAKFKEVTFLHKIEDKDVITSFMRIIDINLNMAAIGRDTSDFEFTCESLKDKILSDGRSDLGSSEMAIKSKALLKLAYIFHDQSGNELNFVMCVLRAMKFGSKEGRQLFPCILLQDCLESDLTEMFITETDNMPTWMFLGWIPQLLANVDSSKLTAISNIILRIARTYPQAIMYSYRLFKENYRNSCQRCVEERMQLIDELDLLLLSDPLVDKFLKALSRVVIPSIALKYFTDKMRSALNMQVIMQYKDCILELLNENSDSYDSTSLQGDIYKPLKNFGKDFEKINVHNTIEQNKTTLCNLLQRSNPIKQYKYVQLKDYCPWLANFSAGRNSLELEIPGQYTGEKMPLIQHHIKVAGFGEKVIVMNSLRKPIKITMVGINGKEYPFLIKFGEDIRLDQRIQQLFILMNTIFVSDNTNHQLLTYQVVPLTSRIGLIQWVQNTTSLHDFIVRSLANKEMLEQITGAMKNALGNLMDYNAYREKPKVELIPLYRSWANMIPQDVLRKSVWSMSLTTEDFIALKNNFIKSYAVICACHWILGIGDRHLDNIKVCTKTGKLLGIDFGHAFGTATQRLPIPELVPIRLTPHLEGLMEPLKAKGLFRAVMIDCLRLLNINRNQLLATMNVFIQDPSVDWLEHAKYTAAALCPSQSSDIVPSAIWNIQQKIDQAKRKLQGASSMRITAEDLKSSIHYSRPNFQDFVEFVEGDENNLRFRFVIIIFSYVCLLSFITICANSGHQIICSVNKETNKRDMLFERLARVPTFSCLYHLHSFLFTMLVFFYCRLRNQESLSVEEQVDVLLDHATDPNLLGRMYQGWLAPV</sequence>
<dbReference type="InterPro" id="IPR003152">
    <property type="entry name" value="FATC_dom"/>
</dbReference>
<dbReference type="Pfam" id="PF02259">
    <property type="entry name" value="FAT"/>
    <property type="match status" value="1"/>
</dbReference>
<dbReference type="Pfam" id="PF20502">
    <property type="entry name" value="DNAPKcs_CC1-2"/>
    <property type="match status" value="1"/>
</dbReference>
<keyword evidence="4" id="KW-0723">Serine/threonine-protein kinase</keyword>
<dbReference type="GO" id="GO:0000723">
    <property type="term" value="P:telomere maintenance"/>
    <property type="evidence" value="ECO:0007669"/>
    <property type="project" value="TreeGrafter"/>
</dbReference>
<keyword evidence="8" id="KW-0472">Membrane</keyword>
<feature type="domain" description="PI3K/PI4K catalytic" evidence="9">
    <location>
        <begin position="3419"/>
        <end position="3733"/>
    </location>
</feature>
<dbReference type="Pfam" id="PF19704">
    <property type="entry name" value="DNAPKcs_CC5"/>
    <property type="match status" value="2"/>
</dbReference>
<evidence type="ECO:0000256" key="4">
    <source>
        <dbReference type="ARBA" id="ARBA00022527"/>
    </source>
</evidence>
<dbReference type="SUPFAM" id="SSF56112">
    <property type="entry name" value="Protein kinase-like (PK-like)"/>
    <property type="match status" value="1"/>
</dbReference>
<reference evidence="12" key="2">
    <citation type="submission" date="2024-08" db="UniProtKB">
        <authorList>
            <consortium name="EnsemblMetazoa"/>
        </authorList>
    </citation>
    <scope>IDENTIFICATION</scope>
</reference>
<keyword evidence="4" id="KW-0418">Kinase</keyword>
<keyword evidence="5" id="KW-0597">Phosphoprotein</keyword>
<dbReference type="InterPro" id="IPR050517">
    <property type="entry name" value="DDR_Repair_Kinase"/>
</dbReference>
<evidence type="ECO:0000256" key="2">
    <source>
        <dbReference type="ARBA" id="ARBA00011031"/>
    </source>
</evidence>
<evidence type="ECO:0000256" key="1">
    <source>
        <dbReference type="ARBA" id="ARBA00004604"/>
    </source>
</evidence>
<feature type="domain" description="FAT" evidence="10">
    <location>
        <begin position="2667"/>
        <end position="3243"/>
    </location>
</feature>
<dbReference type="InterPro" id="IPR012582">
    <property type="entry name" value="DNAPKcs_CC3"/>
</dbReference>
<dbReference type="SMART" id="SM00146">
    <property type="entry name" value="PI3Kc"/>
    <property type="match status" value="1"/>
</dbReference>
<dbReference type="InterPro" id="IPR011009">
    <property type="entry name" value="Kinase-like_dom_sf"/>
</dbReference>